<evidence type="ECO:0000313" key="1">
    <source>
        <dbReference type="EMBL" id="GAT91708.1"/>
    </source>
</evidence>
<dbReference type="Proteomes" id="UP000078387">
    <property type="component" value="Unassembled WGS sequence"/>
</dbReference>
<dbReference type="VEuPathDB" id="AmoebaDB:EHI5A_030290"/>
<reference evidence="1 2" key="1">
    <citation type="submission" date="2016-05" db="EMBL/GenBank/DDBJ databases">
        <title>First whole genome sequencing of Entamoeba histolytica HM1:IMSS-clone-6.</title>
        <authorList>
            <person name="Mukherjee Avik.K."/>
            <person name="Izumyama S."/>
            <person name="Nakada-Tsukui K."/>
            <person name="Nozaki T."/>
        </authorList>
    </citation>
    <scope>NUCLEOTIDE SEQUENCE [LARGE SCALE GENOMIC DNA]</scope>
    <source>
        <strain evidence="1 2">HM1:IMSS clone 6</strain>
    </source>
</reference>
<organism evidence="1 2">
    <name type="scientific">Entamoeba histolytica</name>
    <dbReference type="NCBI Taxonomy" id="5759"/>
    <lineage>
        <taxon>Eukaryota</taxon>
        <taxon>Amoebozoa</taxon>
        <taxon>Evosea</taxon>
        <taxon>Archamoebae</taxon>
        <taxon>Mastigamoebida</taxon>
        <taxon>Entamoebidae</taxon>
        <taxon>Entamoeba</taxon>
    </lineage>
</organism>
<dbReference type="EMBL" id="BDEQ01000001">
    <property type="protein sequence ID" value="GAT91708.1"/>
    <property type="molecule type" value="Genomic_DNA"/>
</dbReference>
<name>A0A5K1VPU2_ENTHI</name>
<dbReference type="OMA" id="VRHNEAD"/>
<accession>A0A5K1VPU2</accession>
<evidence type="ECO:0000313" key="2">
    <source>
        <dbReference type="Proteomes" id="UP000078387"/>
    </source>
</evidence>
<gene>
    <name evidence="1" type="ORF">CL6EHI_148690</name>
</gene>
<dbReference type="VEuPathDB" id="AmoebaDB:EHI_148690"/>
<comment type="caution">
    <text evidence="1">The sequence shown here is derived from an EMBL/GenBank/DDBJ whole genome shotgun (WGS) entry which is preliminary data.</text>
</comment>
<sequence length="115" mass="13491">MSLHNDIWIGSYKEQHVFHFTPLLSKERCRTDTPQKDVQPLLLFGDLEDKQQPQQKEEGKCNDSVADKEVFDILNQDSHSTFVFRKSPIIRDDVNDIELELPRNRCDNSLDPFFV</sequence>
<dbReference type="VEuPathDB" id="AmoebaDB:EHI7A_014480"/>
<dbReference type="VEuPathDB" id="AmoebaDB:KM1_033050"/>
<proteinExistence type="predicted"/>
<dbReference type="VEuPathDB" id="AmoebaDB:EHI8A_011840"/>
<protein>
    <submittedName>
        <fullName evidence="1">Uncharacterized protein</fullName>
    </submittedName>
</protein>
<dbReference type="AlphaFoldDB" id="A0A5K1VPU2"/>